<dbReference type="InterPro" id="IPR020846">
    <property type="entry name" value="MFS_dom"/>
</dbReference>
<dbReference type="GO" id="GO:0022857">
    <property type="term" value="F:transmembrane transporter activity"/>
    <property type="evidence" value="ECO:0007669"/>
    <property type="project" value="InterPro"/>
</dbReference>
<feature type="transmembrane region" description="Helical" evidence="6">
    <location>
        <begin position="181"/>
        <end position="202"/>
    </location>
</feature>
<evidence type="ECO:0000256" key="6">
    <source>
        <dbReference type="SAM" id="Phobius"/>
    </source>
</evidence>
<evidence type="ECO:0000256" key="4">
    <source>
        <dbReference type="ARBA" id="ARBA00022989"/>
    </source>
</evidence>
<name>A0A167Q279_CALVF</name>
<feature type="transmembrane region" description="Helical" evidence="6">
    <location>
        <begin position="146"/>
        <end position="169"/>
    </location>
</feature>
<feature type="transmembrane region" description="Helical" evidence="6">
    <location>
        <begin position="294"/>
        <end position="314"/>
    </location>
</feature>
<dbReference type="OrthoDB" id="2213137at2759"/>
<dbReference type="InterPro" id="IPR036259">
    <property type="entry name" value="MFS_trans_sf"/>
</dbReference>
<dbReference type="Gene3D" id="1.20.1250.20">
    <property type="entry name" value="MFS general substrate transporter like domains"/>
    <property type="match status" value="2"/>
</dbReference>
<dbReference type="PRINTS" id="PR01035">
    <property type="entry name" value="TCRTETA"/>
</dbReference>
<dbReference type="InterPro" id="IPR011701">
    <property type="entry name" value="MFS"/>
</dbReference>
<organism evidence="8 9">
    <name type="scientific">Calocera viscosa (strain TUFC12733)</name>
    <dbReference type="NCBI Taxonomy" id="1330018"/>
    <lineage>
        <taxon>Eukaryota</taxon>
        <taxon>Fungi</taxon>
        <taxon>Dikarya</taxon>
        <taxon>Basidiomycota</taxon>
        <taxon>Agaricomycotina</taxon>
        <taxon>Dacrymycetes</taxon>
        <taxon>Dacrymycetales</taxon>
        <taxon>Dacrymycetaceae</taxon>
        <taxon>Calocera</taxon>
    </lineage>
</organism>
<feature type="domain" description="Major facilitator superfamily (MFS) profile" evidence="7">
    <location>
        <begin position="256"/>
        <end position="459"/>
    </location>
</feature>
<feature type="transmembrane region" description="Helical" evidence="6">
    <location>
        <begin position="90"/>
        <end position="112"/>
    </location>
</feature>
<sequence length="459" mass="48934">MDIASMELSDLAQPPALSLGTEAQRSESERELLASELAPVDCGWQAWLFVICAFTLETFIWGFGFCWGVFQNYLTSSPDSPFLGSTQTAISTIGTVSLAFAYLIGFVSIALLKRYPQHVAKILWTSLAVAVGSLILSSFATQIWQLILLQGVVLGTFSGVLYAPALLWVPEWFVAKRSLASGLIFCGSGVGGGLFPVIVGFLLEKTGFRWTLRIWALLFGLFTGLATWFIKPRIPVSRARETRIAPVDWSFFVHPTFIIVAITTLIQALAYFPISLYMPTYTSALGLAPINGQLVLSVFNLFSVVGQIIFGYLCDKISYSRVVMVSGLGAALSAYLVWGFARNLGLIFTFVILFGSLSGGFSSIQPAVAAEVAGANSLSSGVIVGSLGAMKGFAAIIGPIIAGSLYNPADARAPSTYGLFGFGRVTLFVGGMMLATGAGGLASAIFAHLRQSRHSTGPS</sequence>
<evidence type="ECO:0000313" key="8">
    <source>
        <dbReference type="EMBL" id="KZO99340.1"/>
    </source>
</evidence>
<evidence type="ECO:0000256" key="2">
    <source>
        <dbReference type="ARBA" id="ARBA00006727"/>
    </source>
</evidence>
<protein>
    <submittedName>
        <fullName evidence="8">MFS general substrate transporter</fullName>
    </submittedName>
</protein>
<comment type="subcellular location">
    <subcellularLocation>
        <location evidence="1">Membrane</location>
        <topology evidence="1">Multi-pass membrane protein</topology>
    </subcellularLocation>
</comment>
<evidence type="ECO:0000259" key="7">
    <source>
        <dbReference type="PROSITE" id="PS50850"/>
    </source>
</evidence>
<dbReference type="Pfam" id="PF07690">
    <property type="entry name" value="MFS_1"/>
    <property type="match status" value="1"/>
</dbReference>
<proteinExistence type="inferred from homology"/>
<dbReference type="AlphaFoldDB" id="A0A167Q279"/>
<reference evidence="8 9" key="1">
    <citation type="journal article" date="2016" name="Mol. Biol. Evol.">
        <title>Comparative Genomics of Early-Diverging Mushroom-Forming Fungi Provides Insights into the Origins of Lignocellulose Decay Capabilities.</title>
        <authorList>
            <person name="Nagy L.G."/>
            <person name="Riley R."/>
            <person name="Tritt A."/>
            <person name="Adam C."/>
            <person name="Daum C."/>
            <person name="Floudas D."/>
            <person name="Sun H."/>
            <person name="Yadav J.S."/>
            <person name="Pangilinan J."/>
            <person name="Larsson K.H."/>
            <person name="Matsuura K."/>
            <person name="Barry K."/>
            <person name="Labutti K."/>
            <person name="Kuo R."/>
            <person name="Ohm R.A."/>
            <person name="Bhattacharya S.S."/>
            <person name="Shirouzu T."/>
            <person name="Yoshinaga Y."/>
            <person name="Martin F.M."/>
            <person name="Grigoriev I.V."/>
            <person name="Hibbett D.S."/>
        </authorList>
    </citation>
    <scope>NUCLEOTIDE SEQUENCE [LARGE SCALE GENOMIC DNA]</scope>
    <source>
        <strain evidence="8 9">TUFC12733</strain>
    </source>
</reference>
<dbReference type="InterPro" id="IPR050327">
    <property type="entry name" value="Proton-linked_MCT"/>
</dbReference>
<feature type="transmembrane region" description="Helical" evidence="6">
    <location>
        <begin position="251"/>
        <end position="274"/>
    </location>
</feature>
<keyword evidence="3 6" id="KW-0812">Transmembrane</keyword>
<feature type="transmembrane region" description="Helical" evidence="6">
    <location>
        <begin position="382"/>
        <end position="406"/>
    </location>
</feature>
<dbReference type="GO" id="GO:0016020">
    <property type="term" value="C:membrane"/>
    <property type="evidence" value="ECO:0007669"/>
    <property type="project" value="UniProtKB-SubCell"/>
</dbReference>
<evidence type="ECO:0000256" key="3">
    <source>
        <dbReference type="ARBA" id="ARBA00022692"/>
    </source>
</evidence>
<evidence type="ECO:0000313" key="9">
    <source>
        <dbReference type="Proteomes" id="UP000076738"/>
    </source>
</evidence>
<comment type="similarity">
    <text evidence="2">Belongs to the major facilitator superfamily. Monocarboxylate porter (TC 2.A.1.13) family.</text>
</comment>
<feature type="transmembrane region" description="Helical" evidence="6">
    <location>
        <begin position="347"/>
        <end position="370"/>
    </location>
</feature>
<keyword evidence="9" id="KW-1185">Reference proteome</keyword>
<dbReference type="InterPro" id="IPR001958">
    <property type="entry name" value="Tet-R_TetA/multi-R_MdtG-like"/>
</dbReference>
<dbReference type="SUPFAM" id="SSF103473">
    <property type="entry name" value="MFS general substrate transporter"/>
    <property type="match status" value="1"/>
</dbReference>
<gene>
    <name evidence="8" type="ORF">CALVIDRAFT_494839</name>
</gene>
<dbReference type="PANTHER" id="PTHR11360">
    <property type="entry name" value="MONOCARBOXYLATE TRANSPORTER"/>
    <property type="match status" value="1"/>
</dbReference>
<keyword evidence="4 6" id="KW-1133">Transmembrane helix</keyword>
<feature type="transmembrane region" description="Helical" evidence="6">
    <location>
        <begin position="321"/>
        <end position="341"/>
    </location>
</feature>
<keyword evidence="5 6" id="KW-0472">Membrane</keyword>
<dbReference type="PROSITE" id="PS50850">
    <property type="entry name" value="MFS"/>
    <property type="match status" value="1"/>
</dbReference>
<evidence type="ECO:0000256" key="1">
    <source>
        <dbReference type="ARBA" id="ARBA00004141"/>
    </source>
</evidence>
<accession>A0A167Q279</accession>
<feature type="transmembrane region" description="Helical" evidence="6">
    <location>
        <begin position="119"/>
        <end position="140"/>
    </location>
</feature>
<feature type="transmembrane region" description="Helical" evidence="6">
    <location>
        <begin position="426"/>
        <end position="449"/>
    </location>
</feature>
<evidence type="ECO:0000256" key="5">
    <source>
        <dbReference type="ARBA" id="ARBA00023136"/>
    </source>
</evidence>
<feature type="transmembrane region" description="Helical" evidence="6">
    <location>
        <begin position="214"/>
        <end position="230"/>
    </location>
</feature>
<dbReference type="Proteomes" id="UP000076738">
    <property type="component" value="Unassembled WGS sequence"/>
</dbReference>
<dbReference type="PANTHER" id="PTHR11360:SF287">
    <property type="entry name" value="MFS MONOCARBOXYLATE TRANSPORTER"/>
    <property type="match status" value="1"/>
</dbReference>
<dbReference type="EMBL" id="KV417272">
    <property type="protein sequence ID" value="KZO99340.1"/>
    <property type="molecule type" value="Genomic_DNA"/>
</dbReference>
<feature type="transmembrane region" description="Helical" evidence="6">
    <location>
        <begin position="46"/>
        <end position="70"/>
    </location>
</feature>